<dbReference type="GO" id="GO:0005743">
    <property type="term" value="C:mitochondrial inner membrane"/>
    <property type="evidence" value="ECO:0007669"/>
    <property type="project" value="TreeGrafter"/>
</dbReference>
<gene>
    <name evidence="2" type="ORF">PPNO1_LOCUS9514</name>
</gene>
<organism evidence="2 3">
    <name type="scientific">Parascedosporium putredinis</name>
    <dbReference type="NCBI Taxonomy" id="1442378"/>
    <lineage>
        <taxon>Eukaryota</taxon>
        <taxon>Fungi</taxon>
        <taxon>Dikarya</taxon>
        <taxon>Ascomycota</taxon>
        <taxon>Pezizomycotina</taxon>
        <taxon>Sordariomycetes</taxon>
        <taxon>Hypocreomycetidae</taxon>
        <taxon>Microascales</taxon>
        <taxon>Microascaceae</taxon>
        <taxon>Parascedosporium</taxon>
    </lineage>
</organism>
<dbReference type="EMBL" id="CALLCH030000021">
    <property type="protein sequence ID" value="CAI4219973.1"/>
    <property type="molecule type" value="Genomic_DNA"/>
</dbReference>
<dbReference type="GO" id="GO:0016653">
    <property type="term" value="F:oxidoreductase activity, acting on NAD(P)H, heme protein as acceptor"/>
    <property type="evidence" value="ECO:0007669"/>
    <property type="project" value="TreeGrafter"/>
</dbReference>
<protein>
    <submittedName>
        <fullName evidence="2">Uncharacterized protein</fullName>
    </submittedName>
</protein>
<feature type="transmembrane region" description="Helical" evidence="1">
    <location>
        <begin position="50"/>
        <end position="70"/>
    </location>
</feature>
<dbReference type="InterPro" id="IPR023754">
    <property type="entry name" value="HemeA_Synthase_type2"/>
</dbReference>
<sequence length="106" mass="11075">MLENPSTVQLDHRILATTTCFSVLSLFAYARSGRVAAALPANVRKGVHGLLHVTLAQAGALALLTTALILGQRLRIPKSLLATLNKRVQAAAKSSAASTASKTATR</sequence>
<reference evidence="2" key="1">
    <citation type="submission" date="2022-11" db="EMBL/GenBank/DDBJ databases">
        <authorList>
            <person name="Scott C."/>
            <person name="Bruce N."/>
        </authorList>
    </citation>
    <scope>NUCLEOTIDE SEQUENCE</scope>
</reference>
<dbReference type="GO" id="GO:0120547">
    <property type="term" value="F:heme A synthase activity"/>
    <property type="evidence" value="ECO:0007669"/>
    <property type="project" value="InterPro"/>
</dbReference>
<feature type="transmembrane region" description="Helical" evidence="1">
    <location>
        <begin position="12"/>
        <end position="30"/>
    </location>
</feature>
<dbReference type="AlphaFoldDB" id="A0A9P1MGL0"/>
<accession>A0A9P1MGL0</accession>
<dbReference type="Proteomes" id="UP000838763">
    <property type="component" value="Unassembled WGS sequence"/>
</dbReference>
<evidence type="ECO:0000313" key="3">
    <source>
        <dbReference type="Proteomes" id="UP000838763"/>
    </source>
</evidence>
<dbReference type="PANTHER" id="PTHR23289">
    <property type="entry name" value="CYTOCHROME C OXIDASE ASSEMBLY PROTEIN COX15"/>
    <property type="match status" value="1"/>
</dbReference>
<dbReference type="GO" id="GO:0006784">
    <property type="term" value="P:heme A biosynthetic process"/>
    <property type="evidence" value="ECO:0007669"/>
    <property type="project" value="InterPro"/>
</dbReference>
<keyword evidence="1" id="KW-0472">Membrane</keyword>
<name>A0A9P1MGL0_9PEZI</name>
<proteinExistence type="predicted"/>
<evidence type="ECO:0000313" key="2">
    <source>
        <dbReference type="EMBL" id="CAI4219973.1"/>
    </source>
</evidence>
<keyword evidence="3" id="KW-1185">Reference proteome</keyword>
<dbReference type="PANTHER" id="PTHR23289:SF2">
    <property type="entry name" value="CYTOCHROME C OXIDASE ASSEMBLY PROTEIN COX15 HOMOLOG"/>
    <property type="match status" value="1"/>
</dbReference>
<keyword evidence="1" id="KW-1133">Transmembrane helix</keyword>
<evidence type="ECO:0000256" key="1">
    <source>
        <dbReference type="SAM" id="Phobius"/>
    </source>
</evidence>
<comment type="caution">
    <text evidence="2">The sequence shown here is derived from an EMBL/GenBank/DDBJ whole genome shotgun (WGS) entry which is preliminary data.</text>
</comment>
<dbReference type="OrthoDB" id="1726137at2759"/>
<keyword evidence="1" id="KW-0812">Transmembrane</keyword>